<dbReference type="EMBL" id="BARS01033597">
    <property type="protein sequence ID" value="GAG27163.1"/>
    <property type="molecule type" value="Genomic_DNA"/>
</dbReference>
<sequence length="49" mass="5723">QLLFKRMHAGSSHNFGIDINKVVDEMPVDKLDWAMQQVQRSLDKIKEPK</sequence>
<name>X0WRK4_9ZZZZ</name>
<accession>X0WRK4</accession>
<organism evidence="1">
    <name type="scientific">marine sediment metagenome</name>
    <dbReference type="NCBI Taxonomy" id="412755"/>
    <lineage>
        <taxon>unclassified sequences</taxon>
        <taxon>metagenomes</taxon>
        <taxon>ecological metagenomes</taxon>
    </lineage>
</organism>
<evidence type="ECO:0000313" key="1">
    <source>
        <dbReference type="EMBL" id="GAG27163.1"/>
    </source>
</evidence>
<dbReference type="AlphaFoldDB" id="X0WRK4"/>
<proteinExistence type="predicted"/>
<feature type="non-terminal residue" evidence="1">
    <location>
        <position position="1"/>
    </location>
</feature>
<reference evidence="1" key="1">
    <citation type="journal article" date="2014" name="Front. Microbiol.">
        <title>High frequency of phylogenetically diverse reductive dehalogenase-homologous genes in deep subseafloor sedimentary metagenomes.</title>
        <authorList>
            <person name="Kawai M."/>
            <person name="Futagami T."/>
            <person name="Toyoda A."/>
            <person name="Takaki Y."/>
            <person name="Nishi S."/>
            <person name="Hori S."/>
            <person name="Arai W."/>
            <person name="Tsubouchi T."/>
            <person name="Morono Y."/>
            <person name="Uchiyama I."/>
            <person name="Ito T."/>
            <person name="Fujiyama A."/>
            <person name="Inagaki F."/>
            <person name="Takami H."/>
        </authorList>
    </citation>
    <scope>NUCLEOTIDE SEQUENCE</scope>
    <source>
        <strain evidence="1">Expedition CK06-06</strain>
    </source>
</reference>
<comment type="caution">
    <text evidence="1">The sequence shown here is derived from an EMBL/GenBank/DDBJ whole genome shotgun (WGS) entry which is preliminary data.</text>
</comment>
<gene>
    <name evidence="1" type="ORF">S01H1_52010</name>
</gene>
<protein>
    <submittedName>
        <fullName evidence="1">Uncharacterized protein</fullName>
    </submittedName>
</protein>